<proteinExistence type="predicted"/>
<dbReference type="PROSITE" id="PS50043">
    <property type="entry name" value="HTH_LUXR_2"/>
    <property type="match status" value="1"/>
</dbReference>
<accession>A0ABZ1B0I8</accession>
<protein>
    <submittedName>
        <fullName evidence="7">Response regulator transcription factor</fullName>
    </submittedName>
</protein>
<evidence type="ECO:0000256" key="2">
    <source>
        <dbReference type="ARBA" id="ARBA00023125"/>
    </source>
</evidence>
<evidence type="ECO:0000313" key="8">
    <source>
        <dbReference type="Proteomes" id="UP001324287"/>
    </source>
</evidence>
<name>A0ABZ1B0I8_9ACTN</name>
<comment type="caution">
    <text evidence="4">Lacks conserved residue(s) required for the propagation of feature annotation.</text>
</comment>
<dbReference type="Gene3D" id="3.40.50.2300">
    <property type="match status" value="1"/>
</dbReference>
<feature type="domain" description="Response regulatory" evidence="6">
    <location>
        <begin position="3"/>
        <end position="118"/>
    </location>
</feature>
<dbReference type="InterPro" id="IPR036388">
    <property type="entry name" value="WH-like_DNA-bd_sf"/>
</dbReference>
<evidence type="ECO:0000256" key="4">
    <source>
        <dbReference type="PROSITE-ProRule" id="PRU00169"/>
    </source>
</evidence>
<gene>
    <name evidence="7" type="ORF">U6N30_00215</name>
</gene>
<keyword evidence="8" id="KW-1185">Reference proteome</keyword>
<evidence type="ECO:0000256" key="1">
    <source>
        <dbReference type="ARBA" id="ARBA00023015"/>
    </source>
</evidence>
<sequence>MTRLLLADDHRSFVEVLAVLLGAEPDLQVVAVSRPDEALRVGRSGSIDVAVLAVDGAGGDYLSTGEALLAARPDIRLVAVAQGCDVATLARVLRTGFRAWVPKAEGVDALLDAVAAVLRGETHVPPLLLTELLAHLFREEAEVRTAETRLAALSTRERQVLEAMAHGWSGAEIAEELAISPNTVRTHTQNILAKLDLHTSLAAVALARRAGIAGP</sequence>
<dbReference type="Gene3D" id="1.10.10.10">
    <property type="entry name" value="Winged helix-like DNA-binding domain superfamily/Winged helix DNA-binding domain"/>
    <property type="match status" value="1"/>
</dbReference>
<dbReference type="SUPFAM" id="SSF46894">
    <property type="entry name" value="C-terminal effector domain of the bipartite response regulators"/>
    <property type="match status" value="1"/>
</dbReference>
<dbReference type="PANTHER" id="PTHR44688:SF16">
    <property type="entry name" value="DNA-BINDING TRANSCRIPTIONAL ACTIVATOR DEVR_DOSR"/>
    <property type="match status" value="1"/>
</dbReference>
<feature type="domain" description="HTH luxR-type" evidence="5">
    <location>
        <begin position="146"/>
        <end position="211"/>
    </location>
</feature>
<evidence type="ECO:0000313" key="7">
    <source>
        <dbReference type="EMBL" id="WRL64331.1"/>
    </source>
</evidence>
<dbReference type="PROSITE" id="PS50110">
    <property type="entry name" value="RESPONSE_REGULATORY"/>
    <property type="match status" value="1"/>
</dbReference>
<dbReference type="Pfam" id="PF00196">
    <property type="entry name" value="GerE"/>
    <property type="match status" value="1"/>
</dbReference>
<reference evidence="7 8" key="1">
    <citation type="submission" date="2023-12" db="EMBL/GenBank/DDBJ databases">
        <title>Blastococcus brunescens sp. nov., an actonobacterium isolated from sandstone collected in sahara desert.</title>
        <authorList>
            <person name="Gtari M."/>
            <person name="Ghodhbane F."/>
        </authorList>
    </citation>
    <scope>NUCLEOTIDE SEQUENCE [LARGE SCALE GENOMIC DNA]</scope>
    <source>
        <strain evidence="7 8">BMG 8361</strain>
    </source>
</reference>
<dbReference type="SMART" id="SM00421">
    <property type="entry name" value="HTH_LUXR"/>
    <property type="match status" value="1"/>
</dbReference>
<keyword evidence="2" id="KW-0238">DNA-binding</keyword>
<dbReference type="InterPro" id="IPR011006">
    <property type="entry name" value="CheY-like_superfamily"/>
</dbReference>
<organism evidence="7 8">
    <name type="scientific">Blastococcus brunescens</name>
    <dbReference type="NCBI Taxonomy" id="1564165"/>
    <lineage>
        <taxon>Bacteria</taxon>
        <taxon>Bacillati</taxon>
        <taxon>Actinomycetota</taxon>
        <taxon>Actinomycetes</taxon>
        <taxon>Geodermatophilales</taxon>
        <taxon>Geodermatophilaceae</taxon>
        <taxon>Blastococcus</taxon>
    </lineage>
</organism>
<dbReference type="SUPFAM" id="SSF52172">
    <property type="entry name" value="CheY-like"/>
    <property type="match status" value="1"/>
</dbReference>
<dbReference type="InterPro" id="IPR001789">
    <property type="entry name" value="Sig_transdc_resp-reg_receiver"/>
</dbReference>
<keyword evidence="3" id="KW-0804">Transcription</keyword>
<evidence type="ECO:0000259" key="5">
    <source>
        <dbReference type="PROSITE" id="PS50043"/>
    </source>
</evidence>
<evidence type="ECO:0000259" key="6">
    <source>
        <dbReference type="PROSITE" id="PS50110"/>
    </source>
</evidence>
<evidence type="ECO:0000256" key="3">
    <source>
        <dbReference type="ARBA" id="ARBA00023163"/>
    </source>
</evidence>
<dbReference type="RefSeq" id="WP_324275658.1">
    <property type="nucleotide sequence ID" value="NZ_CP141261.1"/>
</dbReference>
<keyword evidence="1" id="KW-0805">Transcription regulation</keyword>
<dbReference type="InterPro" id="IPR016032">
    <property type="entry name" value="Sig_transdc_resp-reg_C-effctor"/>
</dbReference>
<dbReference type="Proteomes" id="UP001324287">
    <property type="component" value="Chromosome"/>
</dbReference>
<dbReference type="PANTHER" id="PTHR44688">
    <property type="entry name" value="DNA-BINDING TRANSCRIPTIONAL ACTIVATOR DEVR_DOSR"/>
    <property type="match status" value="1"/>
</dbReference>
<dbReference type="InterPro" id="IPR000792">
    <property type="entry name" value="Tscrpt_reg_LuxR_C"/>
</dbReference>
<dbReference type="EMBL" id="CP141261">
    <property type="protein sequence ID" value="WRL64331.1"/>
    <property type="molecule type" value="Genomic_DNA"/>
</dbReference>
<dbReference type="CDD" id="cd06170">
    <property type="entry name" value="LuxR_C_like"/>
    <property type="match status" value="1"/>
</dbReference>
<dbReference type="PRINTS" id="PR00038">
    <property type="entry name" value="HTHLUXR"/>
</dbReference>